<dbReference type="GO" id="GO:0016747">
    <property type="term" value="F:acyltransferase activity, transferring groups other than amino-acyl groups"/>
    <property type="evidence" value="ECO:0007669"/>
    <property type="project" value="InterPro"/>
</dbReference>
<protein>
    <submittedName>
        <fullName evidence="2">N-acetyltransferase</fullName>
    </submittedName>
</protein>
<dbReference type="RefSeq" id="WP_285624108.1">
    <property type="nucleotide sequence ID" value="NZ_BSTJ01000005.1"/>
</dbReference>
<comment type="caution">
    <text evidence="2">The sequence shown here is derived from an EMBL/GenBank/DDBJ whole genome shotgun (WGS) entry which is preliminary data.</text>
</comment>
<name>A0A9W6RLP1_9ACTN</name>
<dbReference type="InterPro" id="IPR016181">
    <property type="entry name" value="Acyl_CoA_acyltransferase"/>
</dbReference>
<gene>
    <name evidence="2" type="ORF">Airi01_044020</name>
</gene>
<dbReference type="SUPFAM" id="SSF55729">
    <property type="entry name" value="Acyl-CoA N-acyltransferases (Nat)"/>
    <property type="match status" value="1"/>
</dbReference>
<dbReference type="InterPro" id="IPR051531">
    <property type="entry name" value="N-acetyltransferase"/>
</dbReference>
<dbReference type="PROSITE" id="PS51186">
    <property type="entry name" value="GNAT"/>
    <property type="match status" value="1"/>
</dbReference>
<proteinExistence type="predicted"/>
<dbReference type="PANTHER" id="PTHR43792">
    <property type="entry name" value="GNAT FAMILY, PUTATIVE (AFU_ORTHOLOGUE AFUA_3G00765)-RELATED-RELATED"/>
    <property type="match status" value="1"/>
</dbReference>
<dbReference type="Gene3D" id="3.40.630.30">
    <property type="match status" value="1"/>
</dbReference>
<organism evidence="2 3">
    <name type="scientific">Actinoallomurus iriomotensis</name>
    <dbReference type="NCBI Taxonomy" id="478107"/>
    <lineage>
        <taxon>Bacteria</taxon>
        <taxon>Bacillati</taxon>
        <taxon>Actinomycetota</taxon>
        <taxon>Actinomycetes</taxon>
        <taxon>Streptosporangiales</taxon>
        <taxon>Thermomonosporaceae</taxon>
        <taxon>Actinoallomurus</taxon>
    </lineage>
</organism>
<evidence type="ECO:0000313" key="2">
    <source>
        <dbReference type="EMBL" id="GLY76135.1"/>
    </source>
</evidence>
<reference evidence="2" key="1">
    <citation type="submission" date="2023-03" db="EMBL/GenBank/DDBJ databases">
        <title>Actinoallomurus iriomotensis NBRC 103681.</title>
        <authorList>
            <person name="Ichikawa N."/>
            <person name="Sato H."/>
            <person name="Tonouchi N."/>
        </authorList>
    </citation>
    <scope>NUCLEOTIDE SEQUENCE</scope>
    <source>
        <strain evidence="2">NBRC 103681</strain>
    </source>
</reference>
<sequence>MLSPELPIKTERLLLRRYTDDDLADLAAIQSRPDVTRYLYWGPRDLTQARGSLAMKIAASALREEGDNLTLAVELPETGKMIGDVQLFWISEAHRQGEIGYIFHPDYGGHGYATEAAEVILRLAFEELGLHRVTGRLDARNTASARVLERLGMRREAHLVQNERVKGEWVDEVVYAILEDEWRARHTVTTGPR</sequence>
<dbReference type="Pfam" id="PF13302">
    <property type="entry name" value="Acetyltransf_3"/>
    <property type="match status" value="1"/>
</dbReference>
<dbReference type="EMBL" id="BSTJ01000005">
    <property type="protein sequence ID" value="GLY76135.1"/>
    <property type="molecule type" value="Genomic_DNA"/>
</dbReference>
<dbReference type="PANTHER" id="PTHR43792:SF1">
    <property type="entry name" value="N-ACETYLTRANSFERASE DOMAIN-CONTAINING PROTEIN"/>
    <property type="match status" value="1"/>
</dbReference>
<evidence type="ECO:0000259" key="1">
    <source>
        <dbReference type="PROSITE" id="PS51186"/>
    </source>
</evidence>
<evidence type="ECO:0000313" key="3">
    <source>
        <dbReference type="Proteomes" id="UP001165135"/>
    </source>
</evidence>
<accession>A0A9W6RLP1</accession>
<feature type="domain" description="N-acetyltransferase" evidence="1">
    <location>
        <begin position="13"/>
        <end position="180"/>
    </location>
</feature>
<dbReference type="Proteomes" id="UP001165135">
    <property type="component" value="Unassembled WGS sequence"/>
</dbReference>
<dbReference type="AlphaFoldDB" id="A0A9W6RLP1"/>
<dbReference type="InterPro" id="IPR000182">
    <property type="entry name" value="GNAT_dom"/>
</dbReference>